<feature type="transmembrane region" description="Helical" evidence="1">
    <location>
        <begin position="97"/>
        <end position="116"/>
    </location>
</feature>
<gene>
    <name evidence="2" type="ORF">QPR60_06035</name>
</gene>
<dbReference type="RefSeq" id="WP_045288357.1">
    <property type="nucleotide sequence ID" value="NZ_CAIZUP010000076.1"/>
</dbReference>
<feature type="transmembrane region" description="Helical" evidence="1">
    <location>
        <begin position="122"/>
        <end position="140"/>
    </location>
</feature>
<keyword evidence="1" id="KW-0812">Transmembrane</keyword>
<evidence type="ECO:0000256" key="1">
    <source>
        <dbReference type="SAM" id="Phobius"/>
    </source>
</evidence>
<evidence type="ECO:0000313" key="3">
    <source>
        <dbReference type="Proteomes" id="UP001229386"/>
    </source>
</evidence>
<feature type="transmembrane region" description="Helical" evidence="1">
    <location>
        <begin position="316"/>
        <end position="335"/>
    </location>
</feature>
<dbReference type="AlphaFoldDB" id="A0AAX3Z5W3"/>
<feature type="transmembrane region" description="Helical" evidence="1">
    <location>
        <begin position="250"/>
        <end position="273"/>
    </location>
</feature>
<dbReference type="Pfam" id="PF14264">
    <property type="entry name" value="Glucos_trans_II"/>
    <property type="match status" value="1"/>
</dbReference>
<dbReference type="Proteomes" id="UP001229386">
    <property type="component" value="Chromosome"/>
</dbReference>
<sequence>MSIENKNNQYFALFLMLLVIFLPFITSNIYYIDDIGRSSEGYTRWGIDGRPFADAVMIALNFGKHIADMHPLPHILALGFILFTFYNFRNEYVGKDIYASLVMVSFFSSPFIFEVLTYRFDVLTIMIGISLCFNAFYVRCKSHLLSYVTQTLILVAALSSYQIVINVFLILVVMEFASSVAKNINNKDIIIRGVTRLSQASLSLLVYMKIVLPASFDGEHGDNHPSISSNLFNSLIENSNSYYKYFCESLFGGATTYILAIVVAIGFVSSLIISSAYYKQNGSRGLICSLLLVITPFLAIPLTMVSLLALDSSISHFPRVYIGISAYIMYICFLFYKACSISKLETLKAMILIPIIYGTGYGYSYVNALSDQDKLNRQTIYSIKESTKDIDYNTVYPIFVGNAPESPVLSNAKRNYPLISSMVVNYFSTWYWPHRYWSFNGYHQLYLRKKTGLIDYNKKMMCSFEVYKKTQDFTIRKNGDIIIIDFNRSKC</sequence>
<organism evidence="2 3">
    <name type="scientific">Enterobacter hormaechei</name>
    <dbReference type="NCBI Taxonomy" id="158836"/>
    <lineage>
        <taxon>Bacteria</taxon>
        <taxon>Pseudomonadati</taxon>
        <taxon>Pseudomonadota</taxon>
        <taxon>Gammaproteobacteria</taxon>
        <taxon>Enterobacterales</taxon>
        <taxon>Enterobacteriaceae</taxon>
        <taxon>Enterobacter</taxon>
        <taxon>Enterobacter cloacae complex</taxon>
    </lineage>
</organism>
<protein>
    <submittedName>
        <fullName evidence="2">Glucosyltransferase domain-containing protein</fullName>
    </submittedName>
</protein>
<keyword evidence="1" id="KW-1133">Transmembrane helix</keyword>
<feature type="transmembrane region" description="Helical" evidence="1">
    <location>
        <begin position="71"/>
        <end position="88"/>
    </location>
</feature>
<dbReference type="InterPro" id="IPR025686">
    <property type="entry name" value="Glucos_trans_II"/>
</dbReference>
<name>A0AAX3Z5W3_9ENTR</name>
<accession>A0AAX3Z5W3</accession>
<keyword evidence="1" id="KW-0472">Membrane</keyword>
<feature type="transmembrane region" description="Helical" evidence="1">
    <location>
        <begin position="152"/>
        <end position="174"/>
    </location>
</feature>
<feature type="transmembrane region" description="Helical" evidence="1">
    <location>
        <begin position="347"/>
        <end position="366"/>
    </location>
</feature>
<feature type="transmembrane region" description="Helical" evidence="1">
    <location>
        <begin position="285"/>
        <end position="310"/>
    </location>
</feature>
<reference evidence="2" key="1">
    <citation type="journal article" date="2023" name="J. Antimicrob. Chemother.">
        <title>Emergence of OXA-48-producing Enterobacter hormaechei in a Swiss companion animal clinic and their genetic relationship to clinical human isolates.</title>
        <authorList>
            <person name="Dona V."/>
            <person name="Nordmann P."/>
            <person name="Kittl S."/>
            <person name="Schuller S."/>
            <person name="Bouvier M."/>
            <person name="Poirel L."/>
            <person name="Endimiani A."/>
            <person name="Perreten V."/>
        </authorList>
    </citation>
    <scope>NUCLEOTIDE SEQUENCE</scope>
    <source>
        <strain evidence="2">Ehh_25</strain>
    </source>
</reference>
<evidence type="ECO:0000313" key="2">
    <source>
        <dbReference type="EMBL" id="WMB12401.1"/>
    </source>
</evidence>
<dbReference type="EMBL" id="CP126746">
    <property type="protein sequence ID" value="WMB12401.1"/>
    <property type="molecule type" value="Genomic_DNA"/>
</dbReference>
<feature type="transmembrane region" description="Helical" evidence="1">
    <location>
        <begin position="12"/>
        <end position="32"/>
    </location>
</feature>
<proteinExistence type="predicted"/>